<organism evidence="1 2">
    <name type="scientific">Anolis carolinensis</name>
    <name type="common">Green anole</name>
    <name type="synonym">American chameleon</name>
    <dbReference type="NCBI Taxonomy" id="28377"/>
    <lineage>
        <taxon>Eukaryota</taxon>
        <taxon>Metazoa</taxon>
        <taxon>Chordata</taxon>
        <taxon>Craniata</taxon>
        <taxon>Vertebrata</taxon>
        <taxon>Euteleostomi</taxon>
        <taxon>Lepidosauria</taxon>
        <taxon>Squamata</taxon>
        <taxon>Bifurcata</taxon>
        <taxon>Unidentata</taxon>
        <taxon>Episquamata</taxon>
        <taxon>Toxicofera</taxon>
        <taxon>Iguania</taxon>
        <taxon>Dactyloidae</taxon>
        <taxon>Anolis</taxon>
    </lineage>
</organism>
<proteinExistence type="predicted"/>
<dbReference type="PANTHER" id="PTHR48424:SF2">
    <property type="entry name" value="DYNEIN LIGHT CHAIN"/>
    <property type="match status" value="1"/>
</dbReference>
<protein>
    <submittedName>
        <fullName evidence="1">Uncharacterized protein</fullName>
    </submittedName>
</protein>
<dbReference type="GeneTree" id="ENSGT00960000188608"/>
<name>A0A803U047_ANOCA</name>
<dbReference type="Ensembl" id="ENSACAT00000038721.1">
    <property type="protein sequence ID" value="ENSACAP00000040837.1"/>
    <property type="gene ID" value="ENSACAG00000045461.1"/>
</dbReference>
<dbReference type="InParanoid" id="A0A803U047"/>
<dbReference type="AlphaFoldDB" id="A0A803U047"/>
<keyword evidence="2" id="KW-1185">Reference proteome</keyword>
<evidence type="ECO:0000313" key="2">
    <source>
        <dbReference type="Proteomes" id="UP000001646"/>
    </source>
</evidence>
<reference evidence="1" key="3">
    <citation type="submission" date="2025-09" db="UniProtKB">
        <authorList>
            <consortium name="Ensembl"/>
        </authorList>
    </citation>
    <scope>IDENTIFICATION</scope>
</reference>
<sequence>IDEMLRLVRYIAAKIPAHDAVPGGVPLQYLFDICCNVLLYVVLFHCLRGTIDSILLHIFRHVRIFDHSLPIRHGGPGEETLAWGRLI</sequence>
<evidence type="ECO:0000313" key="1">
    <source>
        <dbReference type="Ensembl" id="ENSACAP00000040837.1"/>
    </source>
</evidence>
<reference evidence="1" key="1">
    <citation type="submission" date="2009-12" db="EMBL/GenBank/DDBJ databases">
        <title>The Genome Sequence of Anolis carolinensis (Green Anole Lizard).</title>
        <authorList>
            <consortium name="The Genome Sequencing Platform"/>
            <person name="Di Palma F."/>
            <person name="Alfoldi J."/>
            <person name="Heiman D."/>
            <person name="Young S."/>
            <person name="Grabherr M."/>
            <person name="Johnson J."/>
            <person name="Lander E.S."/>
            <person name="Lindblad-Toh K."/>
        </authorList>
    </citation>
    <scope>NUCLEOTIDE SEQUENCE [LARGE SCALE GENOMIC DNA]</scope>
    <source>
        <strain evidence="1">JBL SC #1</strain>
    </source>
</reference>
<dbReference type="Proteomes" id="UP000001646">
    <property type="component" value="Unplaced"/>
</dbReference>
<accession>A0A803U047</accession>
<reference evidence="1" key="2">
    <citation type="submission" date="2025-08" db="UniProtKB">
        <authorList>
            <consortium name="Ensembl"/>
        </authorList>
    </citation>
    <scope>IDENTIFICATION</scope>
</reference>
<dbReference type="PANTHER" id="PTHR48424">
    <property type="entry name" value="DYNEIN LIGHT CHAIN-RELATED"/>
    <property type="match status" value="1"/>
</dbReference>